<evidence type="ECO:0000259" key="12">
    <source>
        <dbReference type="Pfam" id="PF02434"/>
    </source>
</evidence>
<evidence type="ECO:0000256" key="7">
    <source>
        <dbReference type="ARBA" id="ARBA00022692"/>
    </source>
</evidence>
<evidence type="ECO:0000256" key="2">
    <source>
        <dbReference type="ARBA" id="ARBA00004922"/>
    </source>
</evidence>
<proteinExistence type="inferred from homology"/>
<accession>A0AA38RNX2</accession>
<dbReference type="GO" id="GO:0016263">
    <property type="term" value="F:glycoprotein-N-acetylgalactosamine 3-beta-galactosyltransferase activity"/>
    <property type="evidence" value="ECO:0007669"/>
    <property type="project" value="UniProtKB-EC"/>
</dbReference>
<dbReference type="GO" id="GO:0016020">
    <property type="term" value="C:membrane"/>
    <property type="evidence" value="ECO:0007669"/>
    <property type="project" value="UniProtKB-SubCell"/>
</dbReference>
<feature type="domain" description="Fringe-like glycosyltransferase" evidence="12">
    <location>
        <begin position="196"/>
        <end position="235"/>
    </location>
</feature>
<dbReference type="InterPro" id="IPR026050">
    <property type="entry name" value="C1GALT1/C1GALT1_chp1"/>
</dbReference>
<dbReference type="Gene3D" id="3.90.550.50">
    <property type="match status" value="1"/>
</dbReference>
<evidence type="ECO:0000256" key="3">
    <source>
        <dbReference type="ARBA" id="ARBA00006462"/>
    </source>
</evidence>
<organism evidence="13 14">
    <name type="scientific">Coniochaeta hoffmannii</name>
    <dbReference type="NCBI Taxonomy" id="91930"/>
    <lineage>
        <taxon>Eukaryota</taxon>
        <taxon>Fungi</taxon>
        <taxon>Dikarya</taxon>
        <taxon>Ascomycota</taxon>
        <taxon>Pezizomycotina</taxon>
        <taxon>Sordariomycetes</taxon>
        <taxon>Sordariomycetidae</taxon>
        <taxon>Coniochaetales</taxon>
        <taxon>Coniochaetaceae</taxon>
        <taxon>Coniochaeta</taxon>
    </lineage>
</organism>
<comment type="similarity">
    <text evidence="3">Belongs to the glycosyltransferase 31 family. Beta3-Gal-T subfamily.</text>
</comment>
<evidence type="ECO:0000256" key="5">
    <source>
        <dbReference type="ARBA" id="ARBA00022676"/>
    </source>
</evidence>
<dbReference type="InterPro" id="IPR003378">
    <property type="entry name" value="Fringe-like_glycosylTrfase"/>
</dbReference>
<dbReference type="PANTHER" id="PTHR23033:SF40">
    <property type="entry name" value="APPLE DOMAIN-CONTAINING PROTEIN"/>
    <property type="match status" value="1"/>
</dbReference>
<evidence type="ECO:0000256" key="9">
    <source>
        <dbReference type="ARBA" id="ARBA00022968"/>
    </source>
</evidence>
<evidence type="ECO:0000313" key="13">
    <source>
        <dbReference type="EMBL" id="KAJ9145241.1"/>
    </source>
</evidence>
<keyword evidence="11" id="KW-0472">Membrane</keyword>
<comment type="pathway">
    <text evidence="2">Protein modification; protein glycosylation.</text>
</comment>
<keyword evidence="7" id="KW-0812">Transmembrane</keyword>
<name>A0AA38RNX2_9PEZI</name>
<evidence type="ECO:0000256" key="8">
    <source>
        <dbReference type="ARBA" id="ARBA00022741"/>
    </source>
</evidence>
<gene>
    <name evidence="13" type="ORF">NKR19_g6128</name>
</gene>
<keyword evidence="14" id="KW-1185">Reference proteome</keyword>
<keyword evidence="5" id="KW-0328">Glycosyltransferase</keyword>
<dbReference type="Proteomes" id="UP001174691">
    <property type="component" value="Unassembled WGS sequence"/>
</dbReference>
<dbReference type="GO" id="GO:0000166">
    <property type="term" value="F:nucleotide binding"/>
    <property type="evidence" value="ECO:0007669"/>
    <property type="project" value="UniProtKB-KW"/>
</dbReference>
<dbReference type="Pfam" id="PF02434">
    <property type="entry name" value="Fringe"/>
    <property type="match status" value="1"/>
</dbReference>
<keyword evidence="6" id="KW-0808">Transferase</keyword>
<dbReference type="EC" id="2.4.1.122" evidence="4"/>
<evidence type="ECO:0000256" key="4">
    <source>
        <dbReference type="ARBA" id="ARBA00012557"/>
    </source>
</evidence>
<comment type="subcellular location">
    <subcellularLocation>
        <location evidence="1">Membrane</location>
        <topology evidence="1">Single-pass type II membrane protein</topology>
    </subcellularLocation>
</comment>
<evidence type="ECO:0000256" key="10">
    <source>
        <dbReference type="ARBA" id="ARBA00022989"/>
    </source>
</evidence>
<dbReference type="AlphaFoldDB" id="A0AA38RNX2"/>
<evidence type="ECO:0000313" key="14">
    <source>
        <dbReference type="Proteomes" id="UP001174691"/>
    </source>
</evidence>
<protein>
    <recommendedName>
        <fullName evidence="4">N-acetylgalactosaminide beta-1,3-galactosyltransferase</fullName>
        <ecNumber evidence="4">2.4.1.122</ecNumber>
    </recommendedName>
</protein>
<keyword evidence="10" id="KW-1133">Transmembrane helix</keyword>
<keyword evidence="8" id="KW-0547">Nucleotide-binding</keyword>
<comment type="caution">
    <text evidence="13">The sequence shown here is derived from an EMBL/GenBank/DDBJ whole genome shotgun (WGS) entry which is preliminary data.</text>
</comment>
<reference evidence="13" key="1">
    <citation type="submission" date="2022-07" db="EMBL/GenBank/DDBJ databases">
        <title>Fungi with potential for degradation of polypropylene.</title>
        <authorList>
            <person name="Gostincar C."/>
        </authorList>
    </citation>
    <scope>NUCLEOTIDE SEQUENCE</scope>
    <source>
        <strain evidence="13">EXF-13287</strain>
    </source>
</reference>
<dbReference type="PANTHER" id="PTHR23033">
    <property type="entry name" value="BETA1,3-GALACTOSYLTRANSFERASE"/>
    <property type="match status" value="1"/>
</dbReference>
<evidence type="ECO:0000256" key="1">
    <source>
        <dbReference type="ARBA" id="ARBA00004606"/>
    </source>
</evidence>
<keyword evidence="9" id="KW-0735">Signal-anchor</keyword>
<evidence type="ECO:0000256" key="6">
    <source>
        <dbReference type="ARBA" id="ARBA00022679"/>
    </source>
</evidence>
<dbReference type="EMBL" id="JANBVN010000091">
    <property type="protein sequence ID" value="KAJ9145241.1"/>
    <property type="molecule type" value="Genomic_DNA"/>
</dbReference>
<evidence type="ECO:0000256" key="11">
    <source>
        <dbReference type="ARBA" id="ARBA00023136"/>
    </source>
</evidence>
<sequence>MRWPRPGRMRRLVSTLVLGVLVWALVCWAFLPYDSAPVLWIHFVVGRLVSTLRPPISSSDWLSVQPRFPVDFDVDVAFIAKTGYGTHHRLLAQLDALNLVMHDGTRGNTIVIADFAIELQHNGHKLVVHDVVAPLASDKALLGKKGYERIVKYKDMTAAIQSGRKEEAKAITKSFGWELDALKFIPGMDLAYQQMPDRKWYIIVDDDTYLVHGSLRAMLDRLDPSVPAYIGNGVGDFKGRFAHGGSAIIVSGAAMSLLFDQNRDLLPAEIVNSLSETWGDKLVATALQKIGVYLDERFNHFFNGERPEITRIRADRLCSPIISFHGLAQPEQMAAVGDKFRKVKGILLWGSLWKLYKRPSMPAYARTPVRADMDHVGRLDEATMTFKGIEKPELCLKNCNKHYQTCLAWTWDSKDKACHISPWIIVGEHAPGKYSGVNAGRLQRISEKCLSESKRGILDTVPRV</sequence>